<evidence type="ECO:0000313" key="4">
    <source>
        <dbReference type="Proteomes" id="UP000054560"/>
    </source>
</evidence>
<protein>
    <submittedName>
        <fullName evidence="3">Uncharacterized protein</fullName>
    </submittedName>
</protein>
<keyword evidence="4" id="KW-1185">Reference proteome</keyword>
<dbReference type="Proteomes" id="UP000054560">
    <property type="component" value="Unassembled WGS sequence"/>
</dbReference>
<dbReference type="GeneID" id="25913519"/>
<evidence type="ECO:0000256" key="1">
    <source>
        <dbReference type="SAM" id="MobiDB-lite"/>
    </source>
</evidence>
<keyword evidence="2" id="KW-0812">Transmembrane</keyword>
<accession>A0A0L0FD78</accession>
<organism evidence="3 4">
    <name type="scientific">Sphaeroforma arctica JP610</name>
    <dbReference type="NCBI Taxonomy" id="667725"/>
    <lineage>
        <taxon>Eukaryota</taxon>
        <taxon>Ichthyosporea</taxon>
        <taxon>Ichthyophonida</taxon>
        <taxon>Sphaeroforma</taxon>
    </lineage>
</organism>
<reference evidence="3 4" key="1">
    <citation type="submission" date="2011-02" db="EMBL/GenBank/DDBJ databases">
        <title>The Genome Sequence of Sphaeroforma arctica JP610.</title>
        <authorList>
            <consortium name="The Broad Institute Genome Sequencing Platform"/>
            <person name="Russ C."/>
            <person name="Cuomo C."/>
            <person name="Young S.K."/>
            <person name="Zeng Q."/>
            <person name="Gargeya S."/>
            <person name="Alvarado L."/>
            <person name="Berlin A."/>
            <person name="Chapman S.B."/>
            <person name="Chen Z."/>
            <person name="Freedman E."/>
            <person name="Gellesch M."/>
            <person name="Goldberg J."/>
            <person name="Griggs A."/>
            <person name="Gujja S."/>
            <person name="Heilman E."/>
            <person name="Heiman D."/>
            <person name="Howarth C."/>
            <person name="Mehta T."/>
            <person name="Neiman D."/>
            <person name="Pearson M."/>
            <person name="Roberts A."/>
            <person name="Saif S."/>
            <person name="Shea T."/>
            <person name="Shenoy N."/>
            <person name="Sisk P."/>
            <person name="Stolte C."/>
            <person name="Sykes S."/>
            <person name="White J."/>
            <person name="Yandava C."/>
            <person name="Burger G."/>
            <person name="Gray M.W."/>
            <person name="Holland P.W.H."/>
            <person name="King N."/>
            <person name="Lang F.B.F."/>
            <person name="Roger A.J."/>
            <person name="Ruiz-Trillo I."/>
            <person name="Haas B."/>
            <person name="Nusbaum C."/>
            <person name="Birren B."/>
        </authorList>
    </citation>
    <scope>NUCLEOTIDE SEQUENCE [LARGE SCALE GENOMIC DNA]</scope>
    <source>
        <strain evidence="3 4">JP610</strain>
    </source>
</reference>
<dbReference type="AlphaFoldDB" id="A0A0L0FD78"/>
<gene>
    <name evidence="3" type="ORF">SARC_13015</name>
</gene>
<feature type="region of interest" description="Disordered" evidence="1">
    <location>
        <begin position="95"/>
        <end position="155"/>
    </location>
</feature>
<name>A0A0L0FD78_9EUKA</name>
<sequence>MQSAEHLTSHNISFGFRKRIVTFDNMKFYSTALLLAAASVMVMAASPKPMEHMCSMSNNNGKCEGLNKMINTSQGCNMSGDDKCSTSHCCMDHPDDHDKDNHDKDDQDKEEHKDEHDKDEHKDEKDHKDEYDKDSGDHETTCSDYSNQGKCKSLDKSIKKGKGCNRYGDDKCATSHCCK</sequence>
<proteinExistence type="predicted"/>
<evidence type="ECO:0000256" key="2">
    <source>
        <dbReference type="SAM" id="Phobius"/>
    </source>
</evidence>
<dbReference type="EMBL" id="KQ244409">
    <property type="protein sequence ID" value="KNC74436.1"/>
    <property type="molecule type" value="Genomic_DNA"/>
</dbReference>
<dbReference type="RefSeq" id="XP_014148338.1">
    <property type="nucleotide sequence ID" value="XM_014292863.1"/>
</dbReference>
<evidence type="ECO:0000313" key="3">
    <source>
        <dbReference type="EMBL" id="KNC74436.1"/>
    </source>
</evidence>
<keyword evidence="2" id="KW-0472">Membrane</keyword>
<dbReference type="STRING" id="667725.A0A0L0FD78"/>
<feature type="transmembrane region" description="Helical" evidence="2">
    <location>
        <begin position="28"/>
        <end position="46"/>
    </location>
</feature>
<feature type="compositionally biased region" description="Basic and acidic residues" evidence="1">
    <location>
        <begin position="95"/>
        <end position="141"/>
    </location>
</feature>
<keyword evidence="2" id="KW-1133">Transmembrane helix</keyword>